<name>A0ABT4BRX2_9FIRM</name>
<keyword evidence="3" id="KW-1185">Reference proteome</keyword>
<gene>
    <name evidence="2" type="ORF">OUY18_05160</name>
</gene>
<reference evidence="2 3" key="1">
    <citation type="submission" date="2022-11" db="EMBL/GenBank/DDBJ databases">
        <authorList>
            <person name="Caiyu Z."/>
        </authorList>
    </citation>
    <scope>NUCLEOTIDE SEQUENCE [LARGE SCALE GENOMIC DNA]</scope>
    <source>
        <strain evidence="2 3">YR-4</strain>
    </source>
</reference>
<dbReference type="EMBL" id="JAPOHA010000004">
    <property type="protein sequence ID" value="MCY1713641.1"/>
    <property type="molecule type" value="Genomic_DNA"/>
</dbReference>
<dbReference type="SUPFAM" id="SSF51735">
    <property type="entry name" value="NAD(P)-binding Rossmann-fold domains"/>
    <property type="match status" value="1"/>
</dbReference>
<organism evidence="2 3">
    <name type="scientific">Caproiciproducens galactitolivorans</name>
    <dbReference type="NCBI Taxonomy" id="642589"/>
    <lineage>
        <taxon>Bacteria</taxon>
        <taxon>Bacillati</taxon>
        <taxon>Bacillota</taxon>
        <taxon>Clostridia</taxon>
        <taxon>Eubacteriales</taxon>
        <taxon>Acutalibacteraceae</taxon>
        <taxon>Caproiciproducens</taxon>
    </lineage>
</organism>
<comment type="caution">
    <text evidence="2">The sequence shown here is derived from an EMBL/GenBank/DDBJ whole genome shotgun (WGS) entry which is preliminary data.</text>
</comment>
<dbReference type="Pfam" id="PF08659">
    <property type="entry name" value="KR"/>
    <property type="match status" value="1"/>
</dbReference>
<protein>
    <recommendedName>
        <fullName evidence="1">Ketoreductase (KR) domain-containing protein</fullName>
    </recommendedName>
</protein>
<proteinExistence type="predicted"/>
<feature type="domain" description="Ketoreductase (KR)" evidence="1">
    <location>
        <begin position="19"/>
        <end position="76"/>
    </location>
</feature>
<accession>A0ABT4BRX2</accession>
<evidence type="ECO:0000313" key="3">
    <source>
        <dbReference type="Proteomes" id="UP001082703"/>
    </source>
</evidence>
<dbReference type="InterPro" id="IPR036291">
    <property type="entry name" value="NAD(P)-bd_dom_sf"/>
</dbReference>
<dbReference type="Gene3D" id="3.40.50.720">
    <property type="entry name" value="NAD(P)-binding Rossmann-like Domain"/>
    <property type="match status" value="1"/>
</dbReference>
<dbReference type="RefSeq" id="WP_268057665.1">
    <property type="nucleotide sequence ID" value="NZ_JAPOHA010000004.1"/>
</dbReference>
<evidence type="ECO:0000259" key="1">
    <source>
        <dbReference type="Pfam" id="PF08659"/>
    </source>
</evidence>
<sequence length="107" mass="11576">MSGKDRYPFLEGRKTISRIFITGSAGGLGQRTANLLIQSGHRVALHARNGKRAKNAVKGALDSLKETPKTQVWLAAGTRASSAADDVQTQERFLAACERYSGIAFQK</sequence>
<dbReference type="InterPro" id="IPR013968">
    <property type="entry name" value="PKS_KR"/>
</dbReference>
<evidence type="ECO:0000313" key="2">
    <source>
        <dbReference type="EMBL" id="MCY1713641.1"/>
    </source>
</evidence>
<dbReference type="Proteomes" id="UP001082703">
    <property type="component" value="Unassembled WGS sequence"/>
</dbReference>